<sequence length="437" mass="49537">MSYKRACWLENKKDFERVFPSSWVDTTRKVVHRPNGLHVKRAFENLETPKTGWKQFSLIKVKISGTKEDCEGCTDYTTTEEIMEPVEIISSDKGKIFPNIPPTFPTCKVIGTAIPPRLQSTPVRPPPSRSNHLQPGLHSRSHSGSNLHSRAHSRSRSRLRSKSRSRSRSRFQSKPRSRSRSGSHSKSISHSRSHLQSKSPLRLKSCSQSRSQSRCSRSRSNSDSRSSHSNSNVSRLGLVAVLPNVCKSTPIKRKDAVHFRRKDFPMDVGDFQYTVIKLLTKQLENHNTIHQPRETTVAGINLSNLPAKFLLVDELLDFEKVLIGDEDLSKKLIARLSRVGGITLKENIKNILESLMSHKVMACFNMKGTNRHQRKSDTQDKLSFEKLKIYELIVASVMMKKTESTVTDIKAEVQKILRYAPSKLVAEKGGHLHKDSI</sequence>
<feature type="compositionally biased region" description="Low complexity" evidence="1">
    <location>
        <begin position="196"/>
        <end position="219"/>
    </location>
</feature>
<gene>
    <name evidence="3" type="primary">LOC136081059</name>
</gene>
<accession>A0ABM4BZ37</accession>
<dbReference type="RefSeq" id="XP_065654441.1">
    <property type="nucleotide sequence ID" value="XM_065798369.1"/>
</dbReference>
<dbReference type="PANTHER" id="PTHR34153">
    <property type="entry name" value="SI:CH211-262H13.3-RELATED-RELATED"/>
    <property type="match status" value="1"/>
</dbReference>
<name>A0ABM4BZ37_HYDVU</name>
<dbReference type="Proteomes" id="UP001652625">
    <property type="component" value="Chromosome 06"/>
</dbReference>
<reference evidence="3" key="1">
    <citation type="submission" date="2025-08" db="UniProtKB">
        <authorList>
            <consortium name="RefSeq"/>
        </authorList>
    </citation>
    <scope>IDENTIFICATION</scope>
</reference>
<feature type="compositionally biased region" description="Basic residues" evidence="1">
    <location>
        <begin position="149"/>
        <end position="195"/>
    </location>
</feature>
<evidence type="ECO:0000313" key="3">
    <source>
        <dbReference type="RefSeq" id="XP_065654441.1"/>
    </source>
</evidence>
<organism evidence="2 3">
    <name type="scientific">Hydra vulgaris</name>
    <name type="common">Hydra</name>
    <name type="synonym">Hydra attenuata</name>
    <dbReference type="NCBI Taxonomy" id="6087"/>
    <lineage>
        <taxon>Eukaryota</taxon>
        <taxon>Metazoa</taxon>
        <taxon>Cnidaria</taxon>
        <taxon>Hydrozoa</taxon>
        <taxon>Hydroidolina</taxon>
        <taxon>Anthoathecata</taxon>
        <taxon>Aplanulata</taxon>
        <taxon>Hydridae</taxon>
        <taxon>Hydra</taxon>
    </lineage>
</organism>
<evidence type="ECO:0000313" key="2">
    <source>
        <dbReference type="Proteomes" id="UP001652625"/>
    </source>
</evidence>
<keyword evidence="2" id="KW-1185">Reference proteome</keyword>
<protein>
    <submittedName>
        <fullName evidence="3">Uncharacterized protein LOC136081059</fullName>
    </submittedName>
</protein>
<proteinExistence type="predicted"/>
<evidence type="ECO:0000256" key="1">
    <source>
        <dbReference type="SAM" id="MobiDB-lite"/>
    </source>
</evidence>
<dbReference type="GeneID" id="136081059"/>
<feature type="region of interest" description="Disordered" evidence="1">
    <location>
        <begin position="116"/>
        <end position="232"/>
    </location>
</feature>
<dbReference type="PANTHER" id="PTHR34153:SF2">
    <property type="entry name" value="SI:CH211-262H13.3-RELATED"/>
    <property type="match status" value="1"/>
</dbReference>